<feature type="domain" description="PLD phosphodiesterase" evidence="11">
    <location>
        <begin position="207"/>
        <end position="234"/>
    </location>
</feature>
<keyword evidence="4 10" id="KW-0812">Transmembrane</keyword>
<dbReference type="InterPro" id="IPR001736">
    <property type="entry name" value="PLipase_D/transphosphatidylase"/>
</dbReference>
<evidence type="ECO:0000256" key="7">
    <source>
        <dbReference type="ARBA" id="ARBA00023136"/>
    </source>
</evidence>
<dbReference type="EC" id="2.7.8.-" evidence="8"/>
<keyword evidence="2" id="KW-1003">Cell membrane</keyword>
<keyword evidence="7 10" id="KW-0472">Membrane</keyword>
<dbReference type="RefSeq" id="WP_206656187.1">
    <property type="nucleotide sequence ID" value="NZ_CP071182.1"/>
</dbReference>
<comment type="subcellular location">
    <subcellularLocation>
        <location evidence="1">Cell membrane</location>
    </subcellularLocation>
</comment>
<dbReference type="CDD" id="cd09110">
    <property type="entry name" value="PLDc_CLS_1"/>
    <property type="match status" value="1"/>
</dbReference>
<dbReference type="InterPro" id="IPR022924">
    <property type="entry name" value="Cardiolipin_synthase"/>
</dbReference>
<feature type="transmembrane region" description="Helical" evidence="10">
    <location>
        <begin position="32"/>
        <end position="53"/>
    </location>
</feature>
<dbReference type="EMBL" id="CP071182">
    <property type="protein sequence ID" value="QSO46825.1"/>
    <property type="molecule type" value="Genomic_DNA"/>
</dbReference>
<dbReference type="Proteomes" id="UP000663505">
    <property type="component" value="Chromosome"/>
</dbReference>
<evidence type="ECO:0000256" key="8">
    <source>
        <dbReference type="NCBIfam" id="TIGR04265"/>
    </source>
</evidence>
<dbReference type="PROSITE" id="PS50035">
    <property type="entry name" value="PLD"/>
    <property type="match status" value="2"/>
</dbReference>
<evidence type="ECO:0000256" key="10">
    <source>
        <dbReference type="SAM" id="Phobius"/>
    </source>
</evidence>
<dbReference type="SUPFAM" id="SSF56024">
    <property type="entry name" value="Phospholipase D/nuclease"/>
    <property type="match status" value="2"/>
</dbReference>
<keyword evidence="3" id="KW-0808">Transferase</keyword>
<feature type="region of interest" description="Disordered" evidence="9">
    <location>
        <begin position="273"/>
        <end position="302"/>
    </location>
</feature>
<dbReference type="PANTHER" id="PTHR21248">
    <property type="entry name" value="CARDIOLIPIN SYNTHASE"/>
    <property type="match status" value="1"/>
</dbReference>
<reference evidence="12 13" key="1">
    <citation type="submission" date="2021-02" db="EMBL/GenBank/DDBJ databases">
        <title>Alicyclobacillus curvatus sp. nov. and Alicyclobacillus mengziensis sp. nov., two acidophilic bacteria isolated from acid mine drainage.</title>
        <authorList>
            <person name="Huang Y."/>
        </authorList>
    </citation>
    <scope>NUCLEOTIDE SEQUENCE [LARGE SCALE GENOMIC DNA]</scope>
    <source>
        <strain evidence="12 13">S30H14</strain>
    </source>
</reference>
<dbReference type="Pfam" id="PF13091">
    <property type="entry name" value="PLDc_2"/>
    <property type="match status" value="2"/>
</dbReference>
<evidence type="ECO:0000256" key="1">
    <source>
        <dbReference type="ARBA" id="ARBA00004236"/>
    </source>
</evidence>
<dbReference type="AlphaFoldDB" id="A0A9X7VXZ0"/>
<accession>A0A9X7VXZ0</accession>
<keyword evidence="13" id="KW-1185">Reference proteome</keyword>
<dbReference type="NCBIfam" id="TIGR04265">
    <property type="entry name" value="bac_cardiolipin"/>
    <property type="match status" value="1"/>
</dbReference>
<gene>
    <name evidence="12" type="primary">cls</name>
    <name evidence="12" type="ORF">JZ786_20705</name>
</gene>
<evidence type="ECO:0000256" key="4">
    <source>
        <dbReference type="ARBA" id="ARBA00022692"/>
    </source>
</evidence>
<protein>
    <recommendedName>
        <fullName evidence="8">Cardiolipin synthase</fullName>
        <ecNumber evidence="8">2.7.8.-</ecNumber>
    </recommendedName>
</protein>
<evidence type="ECO:0000313" key="13">
    <source>
        <dbReference type="Proteomes" id="UP000663505"/>
    </source>
</evidence>
<dbReference type="GO" id="GO:0032049">
    <property type="term" value="P:cardiolipin biosynthetic process"/>
    <property type="evidence" value="ECO:0007669"/>
    <property type="project" value="UniProtKB-UniRule"/>
</dbReference>
<keyword evidence="5" id="KW-0677">Repeat</keyword>
<feature type="transmembrane region" description="Helical" evidence="10">
    <location>
        <begin position="7"/>
        <end position="26"/>
    </location>
</feature>
<dbReference type="GO" id="GO:0005886">
    <property type="term" value="C:plasma membrane"/>
    <property type="evidence" value="ECO:0007669"/>
    <property type="project" value="UniProtKB-SubCell"/>
</dbReference>
<proteinExistence type="predicted"/>
<evidence type="ECO:0000256" key="2">
    <source>
        <dbReference type="ARBA" id="ARBA00022475"/>
    </source>
</evidence>
<evidence type="ECO:0000256" key="9">
    <source>
        <dbReference type="SAM" id="MobiDB-lite"/>
    </source>
</evidence>
<evidence type="ECO:0000313" key="12">
    <source>
        <dbReference type="EMBL" id="QSO46825.1"/>
    </source>
</evidence>
<dbReference type="CDD" id="cd09112">
    <property type="entry name" value="PLDc_CLS_2"/>
    <property type="match status" value="1"/>
</dbReference>
<dbReference type="Gene3D" id="3.30.870.10">
    <property type="entry name" value="Endonuclease Chain A"/>
    <property type="match status" value="2"/>
</dbReference>
<evidence type="ECO:0000256" key="6">
    <source>
        <dbReference type="ARBA" id="ARBA00022989"/>
    </source>
</evidence>
<keyword evidence="6 10" id="KW-1133">Transmembrane helix</keyword>
<dbReference type="SMART" id="SM00155">
    <property type="entry name" value="PLDc"/>
    <property type="match status" value="2"/>
</dbReference>
<evidence type="ECO:0000256" key="5">
    <source>
        <dbReference type="ARBA" id="ARBA00022737"/>
    </source>
</evidence>
<name>A0A9X7VXZ0_9BACL</name>
<dbReference type="InterPro" id="IPR025202">
    <property type="entry name" value="PLD-like_dom"/>
</dbReference>
<evidence type="ECO:0000259" key="11">
    <source>
        <dbReference type="PROSITE" id="PS50035"/>
    </source>
</evidence>
<sequence>MPIWLMAVILYIANLVGLLVVAVGGSKKPAPTLTWLTFCLVLPFLGLVVYLLLTRKVHRRSSLPWELPSYEGRADRLPRTLHMELVTQSLSAAAIARGITRFSSPPVQANLQAYNAGEPFYQDLVRSIQDAQSSIDIEFYIFRYDEVGKAVVEALLERLHAGVEVRFLLDGFGSRKFPQDVIAQLDAAGAQCRIFFPIGFPFLTPSVNHRDHCKIVVIDKTTAFTGGMNVGREYAGRDPSYGPWRDTHVKIEAKVPLPLADLFEANFELGTPRTVHPQPRPVHRRTVSNLPDKSTRKDEPEVDATNYSRGLIQFLQSGPDTPRQNLRELYFLCLTQATRQVDITTPYFLPESDLLMGLYTAVARGVRVRLLLPERVDHRMIGFACQTYFPSLLYAGVEIYLHRPGVLHAKVMTVDDDLAVVGAANYDLRSFHLNYEVAMVQYGHSFVEELRHHFNMDLEVSRRLEIHQLHPSLVHRVKHNAARLLAPLM</sequence>
<feature type="domain" description="PLD phosphodiesterase" evidence="11">
    <location>
        <begin position="403"/>
        <end position="430"/>
    </location>
</feature>
<dbReference type="KEGG" id="afx:JZ786_20705"/>
<dbReference type="GO" id="GO:0008808">
    <property type="term" value="F:cardiolipin synthase activity"/>
    <property type="evidence" value="ECO:0007669"/>
    <property type="project" value="UniProtKB-UniRule"/>
</dbReference>
<evidence type="ECO:0000256" key="3">
    <source>
        <dbReference type="ARBA" id="ARBA00022679"/>
    </source>
</evidence>
<organism evidence="12 13">
    <name type="scientific">Alicyclobacillus mengziensis</name>
    <dbReference type="NCBI Taxonomy" id="2931921"/>
    <lineage>
        <taxon>Bacteria</taxon>
        <taxon>Bacillati</taxon>
        <taxon>Bacillota</taxon>
        <taxon>Bacilli</taxon>
        <taxon>Bacillales</taxon>
        <taxon>Alicyclobacillaceae</taxon>
        <taxon>Alicyclobacillus</taxon>
    </lineage>
</organism>
<dbReference type="PANTHER" id="PTHR21248:SF22">
    <property type="entry name" value="PHOSPHOLIPASE D"/>
    <property type="match status" value="1"/>
</dbReference>